<keyword evidence="1" id="KW-0812">Transmembrane</keyword>
<dbReference type="Proteomes" id="UP000298663">
    <property type="component" value="Unassembled WGS sequence"/>
</dbReference>
<protein>
    <recommendedName>
        <fullName evidence="4">7TM GPCR serpentine receptor class x (Srx) domain-containing protein</fullName>
    </recommendedName>
</protein>
<evidence type="ECO:0008006" key="4">
    <source>
        <dbReference type="Google" id="ProtNLM"/>
    </source>
</evidence>
<proteinExistence type="predicted"/>
<keyword evidence="1" id="KW-1133">Transmembrane helix</keyword>
<sequence>MKMSGNTQKTGTVAAMILIIGIFTSGKLSFLCFNLTFQLFVTVQLFLLSPSLHRRPKNDFSSSCFASE</sequence>
<gene>
    <name evidence="2" type="ORF">L596_010233</name>
</gene>
<keyword evidence="1" id="KW-0472">Membrane</keyword>
<reference evidence="2 3" key="2">
    <citation type="journal article" date="2019" name="G3 (Bethesda)">
        <title>Hybrid Assembly of the Genome of the Entomopathogenic Nematode Steinernema carpocapsae Identifies the X-Chromosome.</title>
        <authorList>
            <person name="Serra L."/>
            <person name="Macchietto M."/>
            <person name="Macias-Munoz A."/>
            <person name="McGill C.J."/>
            <person name="Rodriguez I.M."/>
            <person name="Rodriguez B."/>
            <person name="Murad R."/>
            <person name="Mortazavi A."/>
        </authorList>
    </citation>
    <scope>NUCLEOTIDE SEQUENCE [LARGE SCALE GENOMIC DNA]</scope>
    <source>
        <strain evidence="2 3">ALL</strain>
    </source>
</reference>
<dbReference type="AlphaFoldDB" id="A0A4U5PJ14"/>
<keyword evidence="3" id="KW-1185">Reference proteome</keyword>
<feature type="transmembrane region" description="Helical" evidence="1">
    <location>
        <begin position="12"/>
        <end position="30"/>
    </location>
</feature>
<accession>A0A4U5PJ14</accession>
<name>A0A4U5PJ14_STECR</name>
<evidence type="ECO:0000256" key="1">
    <source>
        <dbReference type="SAM" id="Phobius"/>
    </source>
</evidence>
<evidence type="ECO:0000313" key="3">
    <source>
        <dbReference type="Proteomes" id="UP000298663"/>
    </source>
</evidence>
<dbReference type="EMBL" id="AZBU02000002">
    <property type="protein sequence ID" value="TKR96174.1"/>
    <property type="molecule type" value="Genomic_DNA"/>
</dbReference>
<comment type="caution">
    <text evidence="2">The sequence shown here is derived from an EMBL/GenBank/DDBJ whole genome shotgun (WGS) entry which is preliminary data.</text>
</comment>
<organism evidence="2 3">
    <name type="scientific">Steinernema carpocapsae</name>
    <name type="common">Entomopathogenic nematode</name>
    <dbReference type="NCBI Taxonomy" id="34508"/>
    <lineage>
        <taxon>Eukaryota</taxon>
        <taxon>Metazoa</taxon>
        <taxon>Ecdysozoa</taxon>
        <taxon>Nematoda</taxon>
        <taxon>Chromadorea</taxon>
        <taxon>Rhabditida</taxon>
        <taxon>Tylenchina</taxon>
        <taxon>Panagrolaimomorpha</taxon>
        <taxon>Strongyloidoidea</taxon>
        <taxon>Steinernematidae</taxon>
        <taxon>Steinernema</taxon>
    </lineage>
</organism>
<reference evidence="2 3" key="1">
    <citation type="journal article" date="2015" name="Genome Biol.">
        <title>Comparative genomics of Steinernema reveals deeply conserved gene regulatory networks.</title>
        <authorList>
            <person name="Dillman A.R."/>
            <person name="Macchietto M."/>
            <person name="Porter C.F."/>
            <person name="Rogers A."/>
            <person name="Williams B."/>
            <person name="Antoshechkin I."/>
            <person name="Lee M.M."/>
            <person name="Goodwin Z."/>
            <person name="Lu X."/>
            <person name="Lewis E.E."/>
            <person name="Goodrich-Blair H."/>
            <person name="Stock S.P."/>
            <person name="Adams B.J."/>
            <person name="Sternberg P.W."/>
            <person name="Mortazavi A."/>
        </authorList>
    </citation>
    <scope>NUCLEOTIDE SEQUENCE [LARGE SCALE GENOMIC DNA]</scope>
    <source>
        <strain evidence="2 3">ALL</strain>
    </source>
</reference>
<evidence type="ECO:0000313" key="2">
    <source>
        <dbReference type="EMBL" id="TKR96174.1"/>
    </source>
</evidence>